<evidence type="ECO:0000313" key="4">
    <source>
        <dbReference type="Proteomes" id="UP000198607"/>
    </source>
</evidence>
<feature type="transmembrane region" description="Helical" evidence="1">
    <location>
        <begin position="12"/>
        <end position="32"/>
    </location>
</feature>
<sequence>MITTFVTSYGYLAVFCGTLFEGEIILIAAGFAAQRGFLAWPAVIAVAIVGAALGDQLAFLGGRRYGNRLIERFPRVLGHQARILGLLERYDVLCIVAFRFLYGLRIAGPFILGTSRVPLGRFSVVNILSVSVWTVVVVSIGRLFGVAFEALLGDLKEIEEGLIVAILLVGVGIVLGRRILAKKTPNGRERGDP</sequence>
<proteinExistence type="predicted"/>
<accession>A0A1G8KWM3</accession>
<dbReference type="OrthoDB" id="948134at2"/>
<dbReference type="STRING" id="83767.SAMN05660652_03496"/>
<dbReference type="Proteomes" id="UP000198607">
    <property type="component" value="Unassembled WGS sequence"/>
</dbReference>
<feature type="transmembrane region" description="Helical" evidence="1">
    <location>
        <begin position="122"/>
        <end position="141"/>
    </location>
</feature>
<dbReference type="PANTHER" id="PTHR42709">
    <property type="entry name" value="ALKALINE PHOSPHATASE LIKE PROTEIN"/>
    <property type="match status" value="1"/>
</dbReference>
<keyword evidence="1" id="KW-0472">Membrane</keyword>
<dbReference type="GO" id="GO:0005886">
    <property type="term" value="C:plasma membrane"/>
    <property type="evidence" value="ECO:0007669"/>
    <property type="project" value="TreeGrafter"/>
</dbReference>
<dbReference type="RefSeq" id="WP_091939535.1">
    <property type="nucleotide sequence ID" value="NZ_FNCY01000020.1"/>
</dbReference>
<keyword evidence="4" id="KW-1185">Reference proteome</keyword>
<keyword evidence="1" id="KW-0812">Transmembrane</keyword>
<dbReference type="AlphaFoldDB" id="A0A1G8KWM3"/>
<evidence type="ECO:0000313" key="3">
    <source>
        <dbReference type="EMBL" id="SDI47763.1"/>
    </source>
</evidence>
<keyword evidence="1" id="KW-1133">Transmembrane helix</keyword>
<evidence type="ECO:0000256" key="1">
    <source>
        <dbReference type="SAM" id="Phobius"/>
    </source>
</evidence>
<dbReference type="EMBL" id="FNCY01000020">
    <property type="protein sequence ID" value="SDI47763.1"/>
    <property type="molecule type" value="Genomic_DNA"/>
</dbReference>
<name>A0A1G8KWM3_9RHOO</name>
<gene>
    <name evidence="3" type="ORF">SAMN05660652_03496</name>
</gene>
<feature type="transmembrane region" description="Helical" evidence="1">
    <location>
        <begin position="38"/>
        <end position="60"/>
    </location>
</feature>
<reference evidence="3 4" key="1">
    <citation type="submission" date="2016-10" db="EMBL/GenBank/DDBJ databases">
        <authorList>
            <person name="de Groot N.N."/>
        </authorList>
    </citation>
    <scope>NUCLEOTIDE SEQUENCE [LARGE SCALE GENOMIC DNA]</scope>
    <source>
        <strain evidence="3 4">DSM 5885</strain>
    </source>
</reference>
<evidence type="ECO:0000259" key="2">
    <source>
        <dbReference type="Pfam" id="PF09335"/>
    </source>
</evidence>
<dbReference type="Pfam" id="PF09335">
    <property type="entry name" value="VTT_dom"/>
    <property type="match status" value="1"/>
</dbReference>
<feature type="transmembrane region" description="Helical" evidence="1">
    <location>
        <begin position="161"/>
        <end position="180"/>
    </location>
</feature>
<protein>
    <submittedName>
        <fullName evidence="3">Membrane protein DedA, SNARE-associated domain</fullName>
    </submittedName>
</protein>
<feature type="domain" description="VTT" evidence="2">
    <location>
        <begin position="22"/>
        <end position="142"/>
    </location>
</feature>
<dbReference type="InterPro" id="IPR051311">
    <property type="entry name" value="DedA_domain"/>
</dbReference>
<organism evidence="3 4">
    <name type="scientific">Propionivibrio dicarboxylicus</name>
    <dbReference type="NCBI Taxonomy" id="83767"/>
    <lineage>
        <taxon>Bacteria</taxon>
        <taxon>Pseudomonadati</taxon>
        <taxon>Pseudomonadota</taxon>
        <taxon>Betaproteobacteria</taxon>
        <taxon>Rhodocyclales</taxon>
        <taxon>Rhodocyclaceae</taxon>
        <taxon>Propionivibrio</taxon>
    </lineage>
</organism>
<dbReference type="PANTHER" id="PTHR42709:SF2">
    <property type="entry name" value="INNER MEMBRANE PROTEIN YOHD"/>
    <property type="match status" value="1"/>
</dbReference>
<dbReference type="InterPro" id="IPR032816">
    <property type="entry name" value="VTT_dom"/>
</dbReference>